<accession>A0A0R2X6K5</accession>
<dbReference type="EMBL" id="LIDN01000404">
    <property type="protein sequence ID" value="KRP31736.1"/>
    <property type="molecule type" value="Genomic_DNA"/>
</dbReference>
<comment type="caution">
    <text evidence="1">The sequence shown here is derived from an EMBL/GenBank/DDBJ whole genome shotgun (WGS) entry which is preliminary data.</text>
</comment>
<sequence length="84" mass="8652">MTPWPERALGGLLGAGFTRGLIGGVFGGATENFVAELTVGDFVQGNIHKSHPGGDGNHGAVAESELADAFGDHIDEDLWATDFG</sequence>
<name>A0A0R2X6K5_9BACT</name>
<dbReference type="AlphaFoldDB" id="A0A0R2X6K5"/>
<protein>
    <submittedName>
        <fullName evidence="1">Uncharacterized protein</fullName>
    </submittedName>
</protein>
<dbReference type="Proteomes" id="UP000051220">
    <property type="component" value="Unassembled WGS sequence"/>
</dbReference>
<organism evidence="1 2">
    <name type="scientific">Verrucomicrobia subdivision 6 bacterium BACL9 MAG-120924-bin69</name>
    <dbReference type="NCBI Taxonomy" id="1655635"/>
    <lineage>
        <taxon>Bacteria</taxon>
        <taxon>Pseudomonadati</taxon>
        <taxon>Verrucomicrobiota</taxon>
        <taxon>Verrucomicrobiia</taxon>
        <taxon>Verrucomicrobiales</taxon>
        <taxon>Verrucomicrobia subdivision 6</taxon>
    </lineage>
</organism>
<reference evidence="1 2" key="1">
    <citation type="submission" date="2015-10" db="EMBL/GenBank/DDBJ databases">
        <title>Metagenome-Assembled Genomes uncover a global brackish microbiome.</title>
        <authorList>
            <person name="Hugerth L.W."/>
            <person name="Larsson J."/>
            <person name="Alneberg J."/>
            <person name="Lindh M.V."/>
            <person name="Legrand C."/>
            <person name="Pinhassi J."/>
            <person name="Andersson A.F."/>
        </authorList>
    </citation>
    <scope>NUCLEOTIDE SEQUENCE [LARGE SCALE GENOMIC DNA]</scope>
    <source>
        <strain evidence="1">BACL9 MAG-120924-bin69</strain>
    </source>
</reference>
<evidence type="ECO:0000313" key="2">
    <source>
        <dbReference type="Proteomes" id="UP000051220"/>
    </source>
</evidence>
<evidence type="ECO:0000313" key="1">
    <source>
        <dbReference type="EMBL" id="KRP31736.1"/>
    </source>
</evidence>
<gene>
    <name evidence="1" type="ORF">ABS33_08045</name>
</gene>
<proteinExistence type="predicted"/>